<dbReference type="InterPro" id="IPR037155">
    <property type="entry name" value="Staphopain_pro_sf"/>
</dbReference>
<name>A0A380E3S6_STAAU</name>
<dbReference type="Pfam" id="PF14731">
    <property type="entry name" value="Staphopain_pro"/>
    <property type="match status" value="1"/>
</dbReference>
<dbReference type="AlphaFoldDB" id="A0A380E3S6"/>
<sequence>MQVNVEDKSVPTDVRNLAQKDYLSYVTSLDKIYNKEKASYTLGEPLKFTNSTKRVMVIIIFLF</sequence>
<dbReference type="InterPro" id="IPR046350">
    <property type="entry name" value="Cystatin_sf"/>
</dbReference>
<proteinExistence type="predicted"/>
<keyword evidence="2" id="KW-0378">Hydrolase</keyword>
<dbReference type="SUPFAM" id="SSF54403">
    <property type="entry name" value="Cystatin/monellin"/>
    <property type="match status" value="1"/>
</dbReference>
<dbReference type="EC" id="3.4.22.48" evidence="2"/>
<evidence type="ECO:0000259" key="1">
    <source>
        <dbReference type="Pfam" id="PF14731"/>
    </source>
</evidence>
<protein>
    <submittedName>
        <fullName evidence="2">Staphopain A</fullName>
        <ecNumber evidence="2">3.4.22.48</ecNumber>
    </submittedName>
</protein>
<dbReference type="GO" id="GO:0016787">
    <property type="term" value="F:hydrolase activity"/>
    <property type="evidence" value="ECO:0007669"/>
    <property type="project" value="UniProtKB-KW"/>
</dbReference>
<dbReference type="InterPro" id="IPR028076">
    <property type="entry name" value="Staphopain_pro"/>
</dbReference>
<accession>A0A380E3S6</accession>
<dbReference type="EMBL" id="UHAQ01000004">
    <property type="protein sequence ID" value="SUK96792.1"/>
    <property type="molecule type" value="Genomic_DNA"/>
</dbReference>
<dbReference type="Proteomes" id="UP000254502">
    <property type="component" value="Unassembled WGS sequence"/>
</dbReference>
<evidence type="ECO:0000313" key="2">
    <source>
        <dbReference type="EMBL" id="SUK96792.1"/>
    </source>
</evidence>
<feature type="domain" description="Staphopain proregion" evidence="1">
    <location>
        <begin position="1"/>
        <end position="48"/>
    </location>
</feature>
<evidence type="ECO:0000313" key="3">
    <source>
        <dbReference type="Proteomes" id="UP000254502"/>
    </source>
</evidence>
<dbReference type="Gene3D" id="3.10.500.10">
    <property type="entry name" value="Staphopain proregion domain"/>
    <property type="match status" value="1"/>
</dbReference>
<reference evidence="2 3" key="1">
    <citation type="submission" date="2018-06" db="EMBL/GenBank/DDBJ databases">
        <authorList>
            <consortium name="Pathogen Informatics"/>
            <person name="Doyle S."/>
        </authorList>
    </citation>
    <scope>NUCLEOTIDE SEQUENCE [LARGE SCALE GENOMIC DNA]</scope>
    <source>
        <strain evidence="2 3">NCTC5664</strain>
    </source>
</reference>
<organism evidence="2 3">
    <name type="scientific">Staphylococcus aureus</name>
    <dbReference type="NCBI Taxonomy" id="1280"/>
    <lineage>
        <taxon>Bacteria</taxon>
        <taxon>Bacillati</taxon>
        <taxon>Bacillota</taxon>
        <taxon>Bacilli</taxon>
        <taxon>Bacillales</taxon>
        <taxon>Staphylococcaceae</taxon>
        <taxon>Staphylococcus</taxon>
    </lineage>
</organism>
<gene>
    <name evidence="2" type="primary">sspP_1</name>
    <name evidence="2" type="ORF">NCTC5664_04093</name>
</gene>